<name>A0ABN9B0P1_9NEOB</name>
<reference evidence="2" key="1">
    <citation type="submission" date="2023-05" db="EMBL/GenBank/DDBJ databases">
        <authorList>
            <person name="Stuckert A."/>
        </authorList>
    </citation>
    <scope>NUCLEOTIDE SEQUENCE</scope>
</reference>
<sequence>MTLGRKGLTDSLPPYSRNTATGRQGCVKITSNMLLCISLHSKEIHSRHMCVPPYLHRHWWLQMSITGSWPEIPRRH</sequence>
<feature type="region of interest" description="Disordered" evidence="1">
    <location>
        <begin position="1"/>
        <end position="22"/>
    </location>
</feature>
<organism evidence="2 3">
    <name type="scientific">Staurois parvus</name>
    <dbReference type="NCBI Taxonomy" id="386267"/>
    <lineage>
        <taxon>Eukaryota</taxon>
        <taxon>Metazoa</taxon>
        <taxon>Chordata</taxon>
        <taxon>Craniata</taxon>
        <taxon>Vertebrata</taxon>
        <taxon>Euteleostomi</taxon>
        <taxon>Amphibia</taxon>
        <taxon>Batrachia</taxon>
        <taxon>Anura</taxon>
        <taxon>Neobatrachia</taxon>
        <taxon>Ranoidea</taxon>
        <taxon>Ranidae</taxon>
        <taxon>Staurois</taxon>
    </lineage>
</organism>
<evidence type="ECO:0000313" key="2">
    <source>
        <dbReference type="EMBL" id="CAI9541102.1"/>
    </source>
</evidence>
<evidence type="ECO:0000256" key="1">
    <source>
        <dbReference type="SAM" id="MobiDB-lite"/>
    </source>
</evidence>
<gene>
    <name evidence="2" type="ORF">SPARVUS_LOCUS1859695</name>
</gene>
<evidence type="ECO:0000313" key="3">
    <source>
        <dbReference type="Proteomes" id="UP001162483"/>
    </source>
</evidence>
<proteinExistence type="predicted"/>
<accession>A0ABN9B0P1</accession>
<comment type="caution">
    <text evidence="2">The sequence shown here is derived from an EMBL/GenBank/DDBJ whole genome shotgun (WGS) entry which is preliminary data.</text>
</comment>
<keyword evidence="3" id="KW-1185">Reference proteome</keyword>
<feature type="non-terminal residue" evidence="2">
    <location>
        <position position="76"/>
    </location>
</feature>
<dbReference type="Proteomes" id="UP001162483">
    <property type="component" value="Unassembled WGS sequence"/>
</dbReference>
<protein>
    <submittedName>
        <fullName evidence="2">Uncharacterized protein</fullName>
    </submittedName>
</protein>
<dbReference type="EMBL" id="CATNWA010001750">
    <property type="protein sequence ID" value="CAI9541102.1"/>
    <property type="molecule type" value="Genomic_DNA"/>
</dbReference>